<proteinExistence type="inferred from homology"/>
<organism evidence="6 7">
    <name type="scientific">Vombatus ursinus</name>
    <name type="common">Common wombat</name>
    <dbReference type="NCBI Taxonomy" id="29139"/>
    <lineage>
        <taxon>Eukaryota</taxon>
        <taxon>Metazoa</taxon>
        <taxon>Chordata</taxon>
        <taxon>Craniata</taxon>
        <taxon>Vertebrata</taxon>
        <taxon>Euteleostomi</taxon>
        <taxon>Mammalia</taxon>
        <taxon>Metatheria</taxon>
        <taxon>Diprotodontia</taxon>
        <taxon>Vombatidae</taxon>
        <taxon>Vombatus</taxon>
    </lineage>
</organism>
<dbReference type="GO" id="GO:0036094">
    <property type="term" value="F:small molecule binding"/>
    <property type="evidence" value="ECO:0007669"/>
    <property type="project" value="InterPro"/>
</dbReference>
<dbReference type="InterPro" id="IPR002345">
    <property type="entry name" value="Lipocalin"/>
</dbReference>
<dbReference type="Gene3D" id="2.40.128.20">
    <property type="match status" value="1"/>
</dbReference>
<dbReference type="CTD" id="401562"/>
<feature type="signal peptide" evidence="4">
    <location>
        <begin position="1"/>
        <end position="21"/>
    </location>
</feature>
<dbReference type="STRING" id="29139.ENSVURP00010007740"/>
<dbReference type="Pfam" id="PF00061">
    <property type="entry name" value="Lipocalin"/>
    <property type="match status" value="1"/>
</dbReference>
<gene>
    <name evidence="6" type="primary">LCNL1</name>
</gene>
<dbReference type="OrthoDB" id="9627583at2759"/>
<comment type="similarity">
    <text evidence="1 3">Belongs to the calycin superfamily. Lipocalin family.</text>
</comment>
<dbReference type="Ensembl" id="ENSVURT00010008766.1">
    <property type="protein sequence ID" value="ENSVURP00010007740.1"/>
    <property type="gene ID" value="ENSVURG00010005961.1"/>
</dbReference>
<reference evidence="7" key="1">
    <citation type="submission" date="2018-12" db="EMBL/GenBank/DDBJ databases">
        <authorList>
            <person name="Yazar S."/>
        </authorList>
    </citation>
    <scope>NUCLEOTIDE SEQUENCE [LARGE SCALE GENOMIC DNA]</scope>
</reference>
<evidence type="ECO:0000256" key="2">
    <source>
        <dbReference type="ARBA" id="ARBA00022743"/>
    </source>
</evidence>
<keyword evidence="2" id="KW-0494">Milk protein</keyword>
<dbReference type="PANTHER" id="PTHR11430:SF77">
    <property type="entry name" value="LIPOCALIN-LIKE 1 PROTEIN"/>
    <property type="match status" value="1"/>
</dbReference>
<dbReference type="PANTHER" id="PTHR11430">
    <property type="entry name" value="LIPOCALIN"/>
    <property type="match status" value="1"/>
</dbReference>
<dbReference type="GeneTree" id="ENSGT01050000244868"/>
<name>A0A4X2KES9_VOMUR</name>
<sequence length="185" mass="20219">MMKAVLLGGLLGLLWGSPVQADDVPLQDNFDNSKFQGMWYITAAASDDEDFLAMKDMMKMPVTFVTPLANGDLSVKIVFPGPDGGCQKVDAIFTKGAMPGQFSNPAMGQEDISVLSSDYKHYAILRIKMNKGPVQRVMMQLYCRSPELFAEGAQKMQMLAPKLNLNPSQGAIFPQSDECNSALTE</sequence>
<protein>
    <recommendedName>
        <fullName evidence="5">Lipocalin/cytosolic fatty-acid binding domain-containing protein</fullName>
    </recommendedName>
</protein>
<dbReference type="PROSITE" id="PS00213">
    <property type="entry name" value="LIPOCALIN"/>
    <property type="match status" value="1"/>
</dbReference>
<reference evidence="6" key="2">
    <citation type="submission" date="2025-08" db="UniProtKB">
        <authorList>
            <consortium name="Ensembl"/>
        </authorList>
    </citation>
    <scope>IDENTIFICATION</scope>
</reference>
<dbReference type="RefSeq" id="XP_027708701.1">
    <property type="nucleotide sequence ID" value="XM_027852900.1"/>
</dbReference>
<dbReference type="SUPFAM" id="SSF50814">
    <property type="entry name" value="Lipocalins"/>
    <property type="match status" value="1"/>
</dbReference>
<dbReference type="InterPro" id="IPR012674">
    <property type="entry name" value="Calycin"/>
</dbReference>
<keyword evidence="7" id="KW-1185">Reference proteome</keyword>
<feature type="domain" description="Lipocalin/cytosolic fatty-acid binding" evidence="5">
    <location>
        <begin position="36"/>
        <end position="163"/>
    </location>
</feature>
<dbReference type="GeneID" id="114036408"/>
<evidence type="ECO:0000256" key="3">
    <source>
        <dbReference type="RuleBase" id="RU003695"/>
    </source>
</evidence>
<evidence type="ECO:0000259" key="5">
    <source>
        <dbReference type="Pfam" id="PF00061"/>
    </source>
</evidence>
<feature type="chain" id="PRO_5021499432" description="Lipocalin/cytosolic fatty-acid binding domain-containing protein" evidence="4">
    <location>
        <begin position="22"/>
        <end position="185"/>
    </location>
</feature>
<dbReference type="AlphaFoldDB" id="A0A4X2KES9"/>
<evidence type="ECO:0000256" key="1">
    <source>
        <dbReference type="ARBA" id="ARBA00006889"/>
    </source>
</evidence>
<dbReference type="Proteomes" id="UP000314987">
    <property type="component" value="Unassembled WGS sequence"/>
</dbReference>
<dbReference type="OMA" id="GGCQKVD"/>
<keyword evidence="4" id="KW-0732">Signal</keyword>
<reference evidence="6" key="3">
    <citation type="submission" date="2025-09" db="UniProtKB">
        <authorList>
            <consortium name="Ensembl"/>
        </authorList>
    </citation>
    <scope>IDENTIFICATION</scope>
</reference>
<dbReference type="PRINTS" id="PR00179">
    <property type="entry name" value="LIPOCALIN"/>
</dbReference>
<accession>A0A4X2KES9</accession>
<dbReference type="InterPro" id="IPR000566">
    <property type="entry name" value="Lipocln_cytosolic_FA-bd_dom"/>
</dbReference>
<evidence type="ECO:0000313" key="6">
    <source>
        <dbReference type="Ensembl" id="ENSVURP00010007740.1"/>
    </source>
</evidence>
<dbReference type="InterPro" id="IPR022272">
    <property type="entry name" value="Lipocalin_CS"/>
</dbReference>
<evidence type="ECO:0000313" key="7">
    <source>
        <dbReference type="Proteomes" id="UP000314987"/>
    </source>
</evidence>
<evidence type="ECO:0000256" key="4">
    <source>
        <dbReference type="SAM" id="SignalP"/>
    </source>
</evidence>